<proteinExistence type="predicted"/>
<reference evidence="2" key="4">
    <citation type="journal article" date="2018" name="Nat. Plants">
        <title>Whole-genome landscape of Medicago truncatula symbiotic genes.</title>
        <authorList>
            <person name="Pecrix Y."/>
            <person name="Gamas P."/>
            <person name="Carrere S."/>
        </authorList>
    </citation>
    <scope>NUCLEOTIDE SEQUENCE</scope>
    <source>
        <tissue evidence="2">Leaves</tissue>
    </source>
</reference>
<evidence type="ECO:0000313" key="2">
    <source>
        <dbReference type="EMBL" id="RHN75551.1"/>
    </source>
</evidence>
<evidence type="ECO:0000313" key="3">
    <source>
        <dbReference type="Proteomes" id="UP000265566"/>
    </source>
</evidence>
<dbReference type="EMBL" id="PSQE01000002">
    <property type="protein sequence ID" value="RHN75551.1"/>
    <property type="molecule type" value="Genomic_DNA"/>
</dbReference>
<sequence length="51" mass="5874">MVGASHNNLINIFECKVPKQWTFSLYQKTLYFASLKASIHAHEFPITTFLS</sequence>
<dbReference type="EMBL" id="AC157488">
    <property type="protein sequence ID" value="ABN08533.1"/>
    <property type="molecule type" value="Genomic_DNA"/>
</dbReference>
<dbReference type="Gramene" id="rna11775">
    <property type="protein sequence ID" value="RHN75551.1"/>
    <property type="gene ID" value="gene11775"/>
</dbReference>
<reference evidence="1" key="1">
    <citation type="submission" date="2005-02" db="EMBL/GenBank/DDBJ databases">
        <authorList>
            <person name="Town C.D."/>
        </authorList>
    </citation>
    <scope>NUCLEOTIDE SEQUENCE</scope>
</reference>
<dbReference type="Proteomes" id="UP000265566">
    <property type="component" value="Chromosome 2"/>
</dbReference>
<accession>A2Q4I3</accession>
<gene>
    <name evidence="1" type="ORF">MtrDRAFT_AC157488g15v2</name>
    <name evidence="2" type="ORF">MtrunA17_Chr2g0322471</name>
</gene>
<name>A2Q4I3_MEDTR</name>
<reference evidence="3" key="3">
    <citation type="journal article" date="2018" name="Nat. Plants">
        <title>Whole-genome landscape of Medicago truncatula symbiotic genes.</title>
        <authorList>
            <person name="Pecrix Y."/>
            <person name="Staton S.E."/>
            <person name="Sallet E."/>
            <person name="Lelandais-Briere C."/>
            <person name="Moreau S."/>
            <person name="Carrere S."/>
            <person name="Blein T."/>
            <person name="Jardinaud M.F."/>
            <person name="Latrasse D."/>
            <person name="Zouine M."/>
            <person name="Zahm M."/>
            <person name="Kreplak J."/>
            <person name="Mayjonade B."/>
            <person name="Satge C."/>
            <person name="Perez M."/>
            <person name="Cauet S."/>
            <person name="Marande W."/>
            <person name="Chantry-Darmon C."/>
            <person name="Lopez-Roques C."/>
            <person name="Bouchez O."/>
            <person name="Berard A."/>
            <person name="Debelle F."/>
            <person name="Munos S."/>
            <person name="Bendahmane A."/>
            <person name="Berges H."/>
            <person name="Niebel A."/>
            <person name="Buitink J."/>
            <person name="Frugier F."/>
            <person name="Benhamed M."/>
            <person name="Crespi M."/>
            <person name="Gouzy J."/>
            <person name="Gamas P."/>
        </authorList>
    </citation>
    <scope>NUCLEOTIDE SEQUENCE [LARGE SCALE GENOMIC DNA]</scope>
    <source>
        <strain evidence="3">cv. Jemalong A17</strain>
    </source>
</reference>
<protein>
    <submittedName>
        <fullName evidence="1">Uncharacterized protein</fullName>
    </submittedName>
</protein>
<dbReference type="AlphaFoldDB" id="A2Q4I3"/>
<reference evidence="1" key="2">
    <citation type="submission" date="2007-03" db="EMBL/GenBank/DDBJ databases">
        <authorList>
            <consortium name="The International Medicago Genome Annotation Group"/>
        </authorList>
    </citation>
    <scope>NUCLEOTIDE SEQUENCE</scope>
</reference>
<organism evidence="1">
    <name type="scientific">Medicago truncatula</name>
    <name type="common">Barrel medic</name>
    <name type="synonym">Medicago tribuloides</name>
    <dbReference type="NCBI Taxonomy" id="3880"/>
    <lineage>
        <taxon>Eukaryota</taxon>
        <taxon>Viridiplantae</taxon>
        <taxon>Streptophyta</taxon>
        <taxon>Embryophyta</taxon>
        <taxon>Tracheophyta</taxon>
        <taxon>Spermatophyta</taxon>
        <taxon>Magnoliopsida</taxon>
        <taxon>eudicotyledons</taxon>
        <taxon>Gunneridae</taxon>
        <taxon>Pentapetalae</taxon>
        <taxon>rosids</taxon>
        <taxon>fabids</taxon>
        <taxon>Fabales</taxon>
        <taxon>Fabaceae</taxon>
        <taxon>Papilionoideae</taxon>
        <taxon>50 kb inversion clade</taxon>
        <taxon>NPAAA clade</taxon>
        <taxon>Hologalegina</taxon>
        <taxon>IRL clade</taxon>
        <taxon>Trifolieae</taxon>
        <taxon>Medicago</taxon>
    </lineage>
</organism>
<evidence type="ECO:0000313" key="1">
    <source>
        <dbReference type="EMBL" id="ABN08533.1"/>
    </source>
</evidence>